<keyword evidence="4" id="KW-0472">Membrane</keyword>
<dbReference type="Gene3D" id="3.30.70.270">
    <property type="match status" value="1"/>
</dbReference>
<evidence type="ECO:0000256" key="3">
    <source>
        <dbReference type="ARBA" id="ARBA00034247"/>
    </source>
</evidence>
<evidence type="ECO:0000259" key="6">
    <source>
        <dbReference type="PROSITE" id="PS50887"/>
    </source>
</evidence>
<dbReference type="AlphaFoldDB" id="A0A3N1P6H8"/>
<comment type="pathway">
    <text evidence="1">Purine metabolism; 3',5'-cyclic di-GMP biosynthesis.</text>
</comment>
<dbReference type="PANTHER" id="PTHR45138:SF9">
    <property type="entry name" value="DIGUANYLATE CYCLASE DGCM-RELATED"/>
    <property type="match status" value="1"/>
</dbReference>
<evidence type="ECO:0000313" key="8">
    <source>
        <dbReference type="Proteomes" id="UP000268033"/>
    </source>
</evidence>
<dbReference type="SUPFAM" id="SSF48452">
    <property type="entry name" value="TPR-like"/>
    <property type="match status" value="1"/>
</dbReference>
<dbReference type="EC" id="2.7.7.65" evidence="2"/>
<dbReference type="EMBL" id="RJUL01000004">
    <property type="protein sequence ID" value="ROQ27604.1"/>
    <property type="molecule type" value="Genomic_DNA"/>
</dbReference>
<feature type="signal peptide" evidence="5">
    <location>
        <begin position="1"/>
        <end position="27"/>
    </location>
</feature>
<evidence type="ECO:0000256" key="2">
    <source>
        <dbReference type="ARBA" id="ARBA00012528"/>
    </source>
</evidence>
<feature type="domain" description="GGDEF" evidence="6">
    <location>
        <begin position="445"/>
        <end position="576"/>
    </location>
</feature>
<dbReference type="GO" id="GO:1902201">
    <property type="term" value="P:negative regulation of bacterial-type flagellum-dependent cell motility"/>
    <property type="evidence" value="ECO:0007669"/>
    <property type="project" value="TreeGrafter"/>
</dbReference>
<dbReference type="InterPro" id="IPR029787">
    <property type="entry name" value="Nucleotide_cyclase"/>
</dbReference>
<evidence type="ECO:0000256" key="4">
    <source>
        <dbReference type="SAM" id="Phobius"/>
    </source>
</evidence>
<dbReference type="Gene3D" id="1.25.40.10">
    <property type="entry name" value="Tetratricopeptide repeat domain"/>
    <property type="match status" value="1"/>
</dbReference>
<dbReference type="SMART" id="SM00267">
    <property type="entry name" value="GGDEF"/>
    <property type="match status" value="1"/>
</dbReference>
<dbReference type="PANTHER" id="PTHR45138">
    <property type="entry name" value="REGULATORY COMPONENTS OF SENSORY TRANSDUCTION SYSTEM"/>
    <property type="match status" value="1"/>
</dbReference>
<proteinExistence type="predicted"/>
<gene>
    <name evidence="7" type="ORF">EDC28_104255</name>
</gene>
<dbReference type="GO" id="GO:0005886">
    <property type="term" value="C:plasma membrane"/>
    <property type="evidence" value="ECO:0007669"/>
    <property type="project" value="TreeGrafter"/>
</dbReference>
<keyword evidence="4" id="KW-0812">Transmembrane</keyword>
<dbReference type="CDD" id="cd01949">
    <property type="entry name" value="GGDEF"/>
    <property type="match status" value="1"/>
</dbReference>
<evidence type="ECO:0000313" key="7">
    <source>
        <dbReference type="EMBL" id="ROQ27604.1"/>
    </source>
</evidence>
<dbReference type="GO" id="GO:0052621">
    <property type="term" value="F:diguanylate cyclase activity"/>
    <property type="evidence" value="ECO:0007669"/>
    <property type="project" value="UniProtKB-EC"/>
</dbReference>
<protein>
    <recommendedName>
        <fullName evidence="2">diguanylate cyclase</fullName>
        <ecNumber evidence="2">2.7.7.65</ecNumber>
    </recommendedName>
</protein>
<dbReference type="InterPro" id="IPR043128">
    <property type="entry name" value="Rev_trsase/Diguanyl_cyclase"/>
</dbReference>
<evidence type="ECO:0000256" key="5">
    <source>
        <dbReference type="SAM" id="SignalP"/>
    </source>
</evidence>
<dbReference type="GO" id="GO:0043709">
    <property type="term" value="P:cell adhesion involved in single-species biofilm formation"/>
    <property type="evidence" value="ECO:0007669"/>
    <property type="project" value="TreeGrafter"/>
</dbReference>
<dbReference type="SMART" id="SM00028">
    <property type="entry name" value="TPR"/>
    <property type="match status" value="4"/>
</dbReference>
<comment type="caution">
    <text evidence="7">The sequence shown here is derived from an EMBL/GenBank/DDBJ whole genome shotgun (WGS) entry which is preliminary data.</text>
</comment>
<dbReference type="NCBIfam" id="TIGR00254">
    <property type="entry name" value="GGDEF"/>
    <property type="match status" value="1"/>
</dbReference>
<keyword evidence="4" id="KW-1133">Transmembrane helix</keyword>
<dbReference type="InterPro" id="IPR050469">
    <property type="entry name" value="Diguanylate_Cyclase"/>
</dbReference>
<feature type="transmembrane region" description="Helical" evidence="4">
    <location>
        <begin position="384"/>
        <end position="406"/>
    </location>
</feature>
<dbReference type="SUPFAM" id="SSF55073">
    <property type="entry name" value="Nucleotide cyclase"/>
    <property type="match status" value="1"/>
</dbReference>
<dbReference type="RefSeq" id="WP_123421408.1">
    <property type="nucleotide sequence ID" value="NZ_RJUL01000004.1"/>
</dbReference>
<dbReference type="Pfam" id="PF00990">
    <property type="entry name" value="GGDEF"/>
    <property type="match status" value="1"/>
</dbReference>
<dbReference type="STRING" id="584787.GCA_001247655_02690"/>
<accession>A0A3N1P6H8</accession>
<dbReference type="InterPro" id="IPR019734">
    <property type="entry name" value="TPR_rpt"/>
</dbReference>
<reference evidence="7 8" key="1">
    <citation type="submission" date="2018-11" db="EMBL/GenBank/DDBJ databases">
        <title>Genomic Encyclopedia of Type Strains, Phase IV (KMG-IV): sequencing the most valuable type-strain genomes for metagenomic binning, comparative biology and taxonomic classification.</title>
        <authorList>
            <person name="Goeker M."/>
        </authorList>
    </citation>
    <scope>NUCLEOTIDE SEQUENCE [LARGE SCALE GENOMIC DNA]</scope>
    <source>
        <strain evidence="7 8">DSM 21945</strain>
    </source>
</reference>
<dbReference type="PROSITE" id="PS50887">
    <property type="entry name" value="GGDEF"/>
    <property type="match status" value="1"/>
</dbReference>
<dbReference type="InterPro" id="IPR011990">
    <property type="entry name" value="TPR-like_helical_dom_sf"/>
</dbReference>
<dbReference type="InterPro" id="IPR000160">
    <property type="entry name" value="GGDEF_dom"/>
</dbReference>
<feature type="chain" id="PRO_5018135752" description="diguanylate cyclase" evidence="5">
    <location>
        <begin position="28"/>
        <end position="581"/>
    </location>
</feature>
<sequence>MPKLLARLASTAFLLLALGGPSLFAKAAESDVESLLTQAEASRVKDPQATQALLRQLAGKIDSATEDELIRYQLLQAHQEILKGQYDTATASLKQILEATENPDRKMRALYLLAQLEGIRSHFDASFEYILRASELYPKLTETQAKVDYFYIMTYMYSRVEDFDTALANAEKLVALVEERGSPYQRCIAQQSLTTIYHLKGDLEQSLAAAQKQLAVCSKSAGPIYVASANLVIGHYYLKKNDATDALGYFLKAKNGFDDAGYKDGQLNTSVGIAKSFYALGNKALAYSWASRGLDMLGGSQWKEKSDLYLLMAKINAADKDKELVDYTEKYASAVESLANESKNTRLSYLQAKLRFDSQKQQISLLEQQNQLLTLQDDNAHQRFWLLVQGLLGLVLFCALLMVLLFRNRHQQKRLKALSERDELTLFYNRTTFFKKCDALFAEGKSLTLVVVGVDNFYRFNLQYGVQTSDRVIHRVAQRFASAVGSEFLLGRIGAAEFVAVMEDVPIEVAKERVRACQRPGLRGEDVNLDLLYALSFGIAQQNQDDSTFESLLQRTQKAMCLARENGKNSVEVATEKENSV</sequence>
<evidence type="ECO:0000256" key="1">
    <source>
        <dbReference type="ARBA" id="ARBA00004665"/>
    </source>
</evidence>
<dbReference type="Proteomes" id="UP000268033">
    <property type="component" value="Unassembled WGS sequence"/>
</dbReference>
<keyword evidence="8" id="KW-1185">Reference proteome</keyword>
<keyword evidence="5" id="KW-0732">Signal</keyword>
<comment type="catalytic activity">
    <reaction evidence="3">
        <text>2 GTP = 3',3'-c-di-GMP + 2 diphosphate</text>
        <dbReference type="Rhea" id="RHEA:24898"/>
        <dbReference type="ChEBI" id="CHEBI:33019"/>
        <dbReference type="ChEBI" id="CHEBI:37565"/>
        <dbReference type="ChEBI" id="CHEBI:58805"/>
        <dbReference type="EC" id="2.7.7.65"/>
    </reaction>
</comment>
<name>A0A3N1P6H8_9GAMM</name>
<organism evidence="7 8">
    <name type="scientific">Gallaecimonas pentaromativorans</name>
    <dbReference type="NCBI Taxonomy" id="584787"/>
    <lineage>
        <taxon>Bacteria</taxon>
        <taxon>Pseudomonadati</taxon>
        <taxon>Pseudomonadota</taxon>
        <taxon>Gammaproteobacteria</taxon>
        <taxon>Enterobacterales</taxon>
        <taxon>Gallaecimonadaceae</taxon>
        <taxon>Gallaecimonas</taxon>
    </lineage>
</organism>